<evidence type="ECO:0000313" key="2">
    <source>
        <dbReference type="Proteomes" id="UP000075324"/>
    </source>
</evidence>
<dbReference type="Pfam" id="PF14156">
    <property type="entry name" value="AbbA_antirepres"/>
    <property type="match status" value="1"/>
</dbReference>
<dbReference type="PATRIC" id="fig|153151.4.peg.3715"/>
<name>A0A150MZ65_9BACL</name>
<comment type="caution">
    <text evidence="1">The sequence shown here is derived from an EMBL/GenBank/DDBJ whole genome shotgun (WGS) entry which is preliminary data.</text>
</comment>
<dbReference type="EMBL" id="LQYW01000062">
    <property type="protein sequence ID" value="KYD29758.1"/>
    <property type="molecule type" value="Genomic_DNA"/>
</dbReference>
<protein>
    <recommendedName>
        <fullName evidence="3">Antirepressor AbbA</fullName>
    </recommendedName>
</protein>
<dbReference type="Proteomes" id="UP000075324">
    <property type="component" value="Unassembled WGS sequence"/>
</dbReference>
<dbReference type="RefSeq" id="WP_015863284.1">
    <property type="nucleotide sequence ID" value="NZ_CP070511.1"/>
</dbReference>
<dbReference type="Gene3D" id="1.10.287.3030">
    <property type="match status" value="1"/>
</dbReference>
<sequence>MGKQLLQTLSHEEQILLLDILFTQQYALDLVSCELADIENGEKQVDEKRYQQLLRLYDRLLQETYDFT</sequence>
<reference evidence="1 2" key="1">
    <citation type="submission" date="2016-01" db="EMBL/GenBank/DDBJ databases">
        <title>Draft Genome Sequences of Seven Thermophilic Sporeformers Isolated from Foods.</title>
        <authorList>
            <person name="Berendsen E.M."/>
            <person name="Wells-Bennik M.H."/>
            <person name="Krawcyk A.O."/>
            <person name="De Jong A."/>
            <person name="Holsappel S."/>
            <person name="Eijlander R.T."/>
            <person name="Kuipers O.P."/>
        </authorList>
    </citation>
    <scope>NUCLEOTIDE SEQUENCE [LARGE SCALE GENOMIC DNA]</scope>
    <source>
        <strain evidence="1 2">B4110</strain>
    </source>
</reference>
<accession>A0A150MZ65</accession>
<evidence type="ECO:0000313" key="1">
    <source>
        <dbReference type="EMBL" id="KYD29758.1"/>
    </source>
</evidence>
<organism evidence="1 2">
    <name type="scientific">Parageobacillus toebii</name>
    <dbReference type="NCBI Taxonomy" id="153151"/>
    <lineage>
        <taxon>Bacteria</taxon>
        <taxon>Bacillati</taxon>
        <taxon>Bacillota</taxon>
        <taxon>Bacilli</taxon>
        <taxon>Bacillales</taxon>
        <taxon>Anoxybacillaceae</taxon>
        <taxon>Parageobacillus</taxon>
    </lineage>
</organism>
<dbReference type="InterPro" id="IPR025446">
    <property type="entry name" value="Antirep_AbbA"/>
</dbReference>
<proteinExistence type="predicted"/>
<evidence type="ECO:0008006" key="3">
    <source>
        <dbReference type="Google" id="ProtNLM"/>
    </source>
</evidence>
<dbReference type="GeneID" id="94900846"/>
<gene>
    <name evidence="1" type="ORF">B4110_1328</name>
</gene>
<dbReference type="AlphaFoldDB" id="A0A150MZ65"/>